<accession>K0R3P6</accession>
<evidence type="ECO:0000256" key="1">
    <source>
        <dbReference type="SAM" id="MobiDB-lite"/>
    </source>
</evidence>
<dbReference type="OMA" id="RRIAYWW"/>
<dbReference type="AlphaFoldDB" id="K0R3P6"/>
<protein>
    <submittedName>
        <fullName evidence="2">Uncharacterized protein</fullName>
    </submittedName>
</protein>
<feature type="compositionally biased region" description="Basic residues" evidence="1">
    <location>
        <begin position="258"/>
        <end position="274"/>
    </location>
</feature>
<feature type="region of interest" description="Disordered" evidence="1">
    <location>
        <begin position="242"/>
        <end position="276"/>
    </location>
</feature>
<evidence type="ECO:0000313" key="3">
    <source>
        <dbReference type="Proteomes" id="UP000266841"/>
    </source>
</evidence>
<organism evidence="2 3">
    <name type="scientific">Thalassiosira oceanica</name>
    <name type="common">Marine diatom</name>
    <dbReference type="NCBI Taxonomy" id="159749"/>
    <lineage>
        <taxon>Eukaryota</taxon>
        <taxon>Sar</taxon>
        <taxon>Stramenopiles</taxon>
        <taxon>Ochrophyta</taxon>
        <taxon>Bacillariophyta</taxon>
        <taxon>Coscinodiscophyceae</taxon>
        <taxon>Thalassiosirophycidae</taxon>
        <taxon>Thalassiosirales</taxon>
        <taxon>Thalassiosiraceae</taxon>
        <taxon>Thalassiosira</taxon>
    </lineage>
</organism>
<name>K0R3P6_THAOC</name>
<feature type="compositionally biased region" description="Basic and acidic residues" evidence="1">
    <location>
        <begin position="109"/>
        <end position="132"/>
    </location>
</feature>
<proteinExistence type="predicted"/>
<gene>
    <name evidence="2" type="ORF">THAOC_34312</name>
</gene>
<dbReference type="eggNOG" id="ENOG502T8JT">
    <property type="taxonomic scope" value="Eukaryota"/>
</dbReference>
<keyword evidence="3" id="KW-1185">Reference proteome</keyword>
<sequence length="527" mass="58850">MIAISAPPPLVTAAEVALGLGVDVESRTWPGINKPGGCGSIVKIHYDDSNHPAKVDVKYHLGGTDKEIELNFVRKHVELARGGRSRRRDVKMNVEILGGKPAKQKKTAKNSESKKRKALLDLDKNNHGKSPEVEDSASSAVVEEAPRTVQPSVVDVTDEIHGPRQSGKVADYTNILSEGRRIAYWWSDEDEWLKGIVSKPLTKKISPYTISWTVRVNFDNGDSHTLTFHPLEKRWKVFYPNSDRAEQSPSTRPEVTTKAKKVTKKEQQRKHRPPVQKPRYTTMAAVVGEAQKPPPQVQLSSAKQITDEELSTIAARSKEQEEERRRMKSMMAPSAPHAAAKLSIAPKRHGFLSEKIGIARKSESLIDSPSSKIRPEAYRNEGTLKFASQTVTQALYKSEYAKADQFVDEMVTGSEVAIAKSPKEEPEELELKVNASRMNLFRKIYYEVISKRGIETVTVDELILKFNAYQEAQSLLETYQASDSDSSCGTNKAFTLLETKSYLRQAHSANTIFFVEDEGQNGVVYSI</sequence>
<evidence type="ECO:0000313" key="2">
    <source>
        <dbReference type="EMBL" id="EJK47000.1"/>
    </source>
</evidence>
<dbReference type="OrthoDB" id="49627at2759"/>
<comment type="caution">
    <text evidence="2">The sequence shown here is derived from an EMBL/GenBank/DDBJ whole genome shotgun (WGS) entry which is preliminary data.</text>
</comment>
<feature type="region of interest" description="Disordered" evidence="1">
    <location>
        <begin position="90"/>
        <end position="148"/>
    </location>
</feature>
<dbReference type="EMBL" id="AGNL01047422">
    <property type="protein sequence ID" value="EJK47000.1"/>
    <property type="molecule type" value="Genomic_DNA"/>
</dbReference>
<reference evidence="2 3" key="1">
    <citation type="journal article" date="2012" name="Genome Biol.">
        <title>Genome and low-iron response of an oceanic diatom adapted to chronic iron limitation.</title>
        <authorList>
            <person name="Lommer M."/>
            <person name="Specht M."/>
            <person name="Roy A.S."/>
            <person name="Kraemer L."/>
            <person name="Andreson R."/>
            <person name="Gutowska M.A."/>
            <person name="Wolf J."/>
            <person name="Bergner S.V."/>
            <person name="Schilhabel M.B."/>
            <person name="Klostermeier U.C."/>
            <person name="Beiko R.G."/>
            <person name="Rosenstiel P."/>
            <person name="Hippler M."/>
            <person name="Laroche J."/>
        </authorList>
    </citation>
    <scope>NUCLEOTIDE SEQUENCE [LARGE SCALE GENOMIC DNA]</scope>
    <source>
        <strain evidence="2 3">CCMP1005</strain>
    </source>
</reference>
<dbReference type="Proteomes" id="UP000266841">
    <property type="component" value="Unassembled WGS sequence"/>
</dbReference>